<dbReference type="Proteomes" id="UP001162060">
    <property type="component" value="Unassembled WGS sequence"/>
</dbReference>
<name>A0AAV1VMB5_9STRA</name>
<protein>
    <recommendedName>
        <fullName evidence="3">Carbohydrate kinase FGGY N-terminal domain-containing protein</fullName>
    </recommendedName>
</protein>
<accession>A0AAV1VMB5</accession>
<evidence type="ECO:0000313" key="2">
    <source>
        <dbReference type="Proteomes" id="UP001162060"/>
    </source>
</evidence>
<reference evidence="1" key="1">
    <citation type="submission" date="2024-01" db="EMBL/GenBank/DDBJ databases">
        <authorList>
            <person name="Webb A."/>
        </authorList>
    </citation>
    <scope>NUCLEOTIDE SEQUENCE</scope>
    <source>
        <strain evidence="1">Pm1</strain>
    </source>
</reference>
<dbReference type="AlphaFoldDB" id="A0AAV1VMB5"/>
<evidence type="ECO:0000313" key="1">
    <source>
        <dbReference type="EMBL" id="CAK7947451.1"/>
    </source>
</evidence>
<proteinExistence type="predicted"/>
<dbReference type="EMBL" id="CAKLBY020000378">
    <property type="protein sequence ID" value="CAK7947451.1"/>
    <property type="molecule type" value="Genomic_DNA"/>
</dbReference>
<dbReference type="Gene3D" id="3.30.420.40">
    <property type="match status" value="1"/>
</dbReference>
<sequence>MCTGVDTGGMVVKVGIVTSSGSIVSRKQEKYDPDHHEPQDVVDRAVLVLHNVL</sequence>
<comment type="caution">
    <text evidence="1">The sequence shown here is derived from an EMBL/GenBank/DDBJ whole genome shotgun (WGS) entry which is preliminary data.</text>
</comment>
<evidence type="ECO:0008006" key="3">
    <source>
        <dbReference type="Google" id="ProtNLM"/>
    </source>
</evidence>
<organism evidence="1 2">
    <name type="scientific">Peronospora matthiolae</name>
    <dbReference type="NCBI Taxonomy" id="2874970"/>
    <lineage>
        <taxon>Eukaryota</taxon>
        <taxon>Sar</taxon>
        <taxon>Stramenopiles</taxon>
        <taxon>Oomycota</taxon>
        <taxon>Peronosporomycetes</taxon>
        <taxon>Peronosporales</taxon>
        <taxon>Peronosporaceae</taxon>
        <taxon>Peronospora</taxon>
    </lineage>
</organism>
<gene>
    <name evidence="1" type="ORF">PM001_LOCUS32601</name>
</gene>